<accession>A0ACC2LGQ1</accession>
<dbReference type="Proteomes" id="UP001234297">
    <property type="component" value="Chromosome 8"/>
</dbReference>
<reference evidence="1 2" key="1">
    <citation type="journal article" date="2022" name="Hortic Res">
        <title>A haplotype resolved chromosomal level avocado genome allows analysis of novel avocado genes.</title>
        <authorList>
            <person name="Nath O."/>
            <person name="Fletcher S.J."/>
            <person name="Hayward A."/>
            <person name="Shaw L.M."/>
            <person name="Masouleh A.K."/>
            <person name="Furtado A."/>
            <person name="Henry R.J."/>
            <person name="Mitter N."/>
        </authorList>
    </citation>
    <scope>NUCLEOTIDE SEQUENCE [LARGE SCALE GENOMIC DNA]</scope>
    <source>
        <strain evidence="2">cv. Hass</strain>
    </source>
</reference>
<sequence>MLCAPSSCHMAPHKSKPYISCHIPCKCMHTYVNDTRGILGRKFLVTFSHFRTTFVLVETTTKVSKRKRSFRTKTQYHRNRRLRFIHQEILLAKQGKIS</sequence>
<comment type="caution">
    <text evidence="1">The sequence shown here is derived from an EMBL/GenBank/DDBJ whole genome shotgun (WGS) entry which is preliminary data.</text>
</comment>
<name>A0ACC2LGQ1_PERAE</name>
<dbReference type="EMBL" id="CM056816">
    <property type="protein sequence ID" value="KAJ8632420.1"/>
    <property type="molecule type" value="Genomic_DNA"/>
</dbReference>
<keyword evidence="2" id="KW-1185">Reference proteome</keyword>
<proteinExistence type="predicted"/>
<evidence type="ECO:0000313" key="1">
    <source>
        <dbReference type="EMBL" id="KAJ8632420.1"/>
    </source>
</evidence>
<organism evidence="1 2">
    <name type="scientific">Persea americana</name>
    <name type="common">Avocado</name>
    <dbReference type="NCBI Taxonomy" id="3435"/>
    <lineage>
        <taxon>Eukaryota</taxon>
        <taxon>Viridiplantae</taxon>
        <taxon>Streptophyta</taxon>
        <taxon>Embryophyta</taxon>
        <taxon>Tracheophyta</taxon>
        <taxon>Spermatophyta</taxon>
        <taxon>Magnoliopsida</taxon>
        <taxon>Magnoliidae</taxon>
        <taxon>Laurales</taxon>
        <taxon>Lauraceae</taxon>
        <taxon>Persea</taxon>
    </lineage>
</organism>
<protein>
    <submittedName>
        <fullName evidence="1">Uncharacterized protein</fullName>
    </submittedName>
</protein>
<evidence type="ECO:0000313" key="2">
    <source>
        <dbReference type="Proteomes" id="UP001234297"/>
    </source>
</evidence>
<gene>
    <name evidence="1" type="ORF">MRB53_025756</name>
</gene>